<sequence length="166" mass="18873">MMKLALMRPATGKEDLDLPLLKRKSSLELTAPQIAAQSSSNRNISTSTIQRRLRESGLHGRITANKPLLKDTNKKKLVWAKKHEQWILGRWKSVLWSDESKFDIFGSNRHVFVRCRVGEWMISACVMVWGCLLVTLSVIYIEFKAHLTSMATTAFCSDKPSHLVCT</sequence>
<keyword evidence="1" id="KW-1133">Transmembrane helix</keyword>
<dbReference type="GO" id="GO:0015074">
    <property type="term" value="P:DNA integration"/>
    <property type="evidence" value="ECO:0007669"/>
    <property type="project" value="InterPro"/>
</dbReference>
<dbReference type="AlphaFoldDB" id="A0A060X3G1"/>
<dbReference type="GO" id="GO:0003677">
    <property type="term" value="F:DNA binding"/>
    <property type="evidence" value="ECO:0007669"/>
    <property type="project" value="InterPro"/>
</dbReference>
<dbReference type="Pfam" id="PF01498">
    <property type="entry name" value="HTH_Tnp_Tc3_2"/>
    <property type="match status" value="1"/>
</dbReference>
<evidence type="ECO:0000313" key="4">
    <source>
        <dbReference type="Proteomes" id="UP000193380"/>
    </source>
</evidence>
<reference evidence="3" key="2">
    <citation type="submission" date="2014-03" db="EMBL/GenBank/DDBJ databases">
        <authorList>
            <person name="Genoscope - CEA"/>
        </authorList>
    </citation>
    <scope>NUCLEOTIDE SEQUENCE</scope>
</reference>
<protein>
    <recommendedName>
        <fullName evidence="2">Transposase Tc1-like domain-containing protein</fullName>
    </recommendedName>
</protein>
<evidence type="ECO:0000259" key="2">
    <source>
        <dbReference type="Pfam" id="PF01498"/>
    </source>
</evidence>
<dbReference type="EMBL" id="FR904944">
    <property type="protein sequence ID" value="CDQ74011.1"/>
    <property type="molecule type" value="Genomic_DNA"/>
</dbReference>
<dbReference type="Gene3D" id="3.30.420.10">
    <property type="entry name" value="Ribonuclease H-like superfamily/Ribonuclease H"/>
    <property type="match status" value="1"/>
</dbReference>
<dbReference type="Proteomes" id="UP000193380">
    <property type="component" value="Unassembled WGS sequence"/>
</dbReference>
<dbReference type="InterPro" id="IPR036397">
    <property type="entry name" value="RNaseH_sf"/>
</dbReference>
<reference evidence="3" key="1">
    <citation type="journal article" date="2014" name="Nat. Commun.">
        <title>The rainbow trout genome provides novel insights into evolution after whole-genome duplication in vertebrates.</title>
        <authorList>
            <person name="Berthelot C."/>
            <person name="Brunet F."/>
            <person name="Chalopin D."/>
            <person name="Juanchich A."/>
            <person name="Bernard M."/>
            <person name="Noel B."/>
            <person name="Bento P."/>
            <person name="Da Silva C."/>
            <person name="Labadie K."/>
            <person name="Alberti A."/>
            <person name="Aury J.M."/>
            <person name="Louis A."/>
            <person name="Dehais P."/>
            <person name="Bardou P."/>
            <person name="Montfort J."/>
            <person name="Klopp C."/>
            <person name="Cabau C."/>
            <person name="Gaspin C."/>
            <person name="Thorgaard G.H."/>
            <person name="Boussaha M."/>
            <person name="Quillet E."/>
            <person name="Guyomard R."/>
            <person name="Galiana D."/>
            <person name="Bobe J."/>
            <person name="Volff J.N."/>
            <person name="Genet C."/>
            <person name="Wincker P."/>
            <person name="Jaillon O."/>
            <person name="Roest Crollius H."/>
            <person name="Guiguen Y."/>
        </authorList>
    </citation>
    <scope>NUCLEOTIDE SEQUENCE [LARGE SCALE GENOMIC DNA]</scope>
</reference>
<gene>
    <name evidence="3" type="ORF">GSONMT00055219001</name>
</gene>
<keyword evidence="1" id="KW-0472">Membrane</keyword>
<evidence type="ECO:0000313" key="3">
    <source>
        <dbReference type="EMBL" id="CDQ74011.1"/>
    </source>
</evidence>
<proteinExistence type="predicted"/>
<organism evidence="3 4">
    <name type="scientific">Oncorhynchus mykiss</name>
    <name type="common">Rainbow trout</name>
    <name type="synonym">Salmo gairdneri</name>
    <dbReference type="NCBI Taxonomy" id="8022"/>
    <lineage>
        <taxon>Eukaryota</taxon>
        <taxon>Metazoa</taxon>
        <taxon>Chordata</taxon>
        <taxon>Craniata</taxon>
        <taxon>Vertebrata</taxon>
        <taxon>Euteleostomi</taxon>
        <taxon>Actinopterygii</taxon>
        <taxon>Neopterygii</taxon>
        <taxon>Teleostei</taxon>
        <taxon>Protacanthopterygii</taxon>
        <taxon>Salmoniformes</taxon>
        <taxon>Salmonidae</taxon>
        <taxon>Salmoninae</taxon>
        <taxon>Oncorhynchus</taxon>
    </lineage>
</organism>
<name>A0A060X3G1_ONCMY</name>
<evidence type="ECO:0000256" key="1">
    <source>
        <dbReference type="SAM" id="Phobius"/>
    </source>
</evidence>
<dbReference type="InterPro" id="IPR002492">
    <property type="entry name" value="Transposase_Tc1-like"/>
</dbReference>
<feature type="transmembrane region" description="Helical" evidence="1">
    <location>
        <begin position="120"/>
        <end position="141"/>
    </location>
</feature>
<dbReference type="STRING" id="8022.A0A060X3G1"/>
<dbReference type="PaxDb" id="8022-A0A060X3G1"/>
<keyword evidence="1" id="KW-0812">Transmembrane</keyword>
<accession>A0A060X3G1</accession>
<feature type="domain" description="Transposase Tc1-like" evidence="2">
    <location>
        <begin position="29"/>
        <end position="83"/>
    </location>
</feature>
<dbReference type="GO" id="GO:0006313">
    <property type="term" value="P:DNA transposition"/>
    <property type="evidence" value="ECO:0007669"/>
    <property type="project" value="InterPro"/>
</dbReference>